<dbReference type="OrthoDB" id="3350591at2759"/>
<gene>
    <name evidence="1" type="ORF">BD289DRAFT_418139</name>
</gene>
<evidence type="ECO:0000313" key="1">
    <source>
        <dbReference type="EMBL" id="PSR76878.1"/>
    </source>
</evidence>
<dbReference type="EMBL" id="KZ678690">
    <property type="protein sequence ID" value="PSR76878.1"/>
    <property type="molecule type" value="Genomic_DNA"/>
</dbReference>
<dbReference type="PANTHER" id="PTHR38797">
    <property type="entry name" value="NUCLEAR PORE COMPLEX PROTEIN NUP85-RELATED"/>
    <property type="match status" value="1"/>
</dbReference>
<sequence length="335" mass="38041">MVLSSDITFRQEIESTTEFNILATLIHDNETTVKDAVQQMCDLILTPKTTDRIGGDWYVSLSVLELAQRNDPSQHVKLVEFMYQLHKITGIHPETGRAIVIGTDTMWTDLPSFGPTMLEDWLEYGGAYEDVWDSNMTPEHKRRWVNLNAFLAQLTQAADFQYHSKQPGGPAVHVVRCPLDESSVMIRTMKHAVEDGFTVAPGQAPKIAATETAAAMAACEWFIHASDRLWTHVQHQMIWKDPENGSVQAGIAYASRGWIGFELDRWETWESWLADLEKACVCGEHEHPRNKIHDALIQMRRVKEGRPSAKGAHLNTDTSQALICLQHRLESFHRR</sequence>
<name>A0A2T2ZU80_9PEZI</name>
<dbReference type="PANTHER" id="PTHR38797:SF6">
    <property type="match status" value="1"/>
</dbReference>
<dbReference type="STRING" id="2025994.A0A2T2ZU80"/>
<proteinExistence type="predicted"/>
<organism evidence="1 2">
    <name type="scientific">Coniella lustricola</name>
    <dbReference type="NCBI Taxonomy" id="2025994"/>
    <lineage>
        <taxon>Eukaryota</taxon>
        <taxon>Fungi</taxon>
        <taxon>Dikarya</taxon>
        <taxon>Ascomycota</taxon>
        <taxon>Pezizomycotina</taxon>
        <taxon>Sordariomycetes</taxon>
        <taxon>Sordariomycetidae</taxon>
        <taxon>Diaporthales</taxon>
        <taxon>Schizoparmaceae</taxon>
        <taxon>Coniella</taxon>
    </lineage>
</organism>
<dbReference type="Proteomes" id="UP000241462">
    <property type="component" value="Unassembled WGS sequence"/>
</dbReference>
<dbReference type="InterPro" id="IPR053204">
    <property type="entry name" value="Oxopyrrolidines_Biosynth-assoc"/>
</dbReference>
<evidence type="ECO:0000313" key="2">
    <source>
        <dbReference type="Proteomes" id="UP000241462"/>
    </source>
</evidence>
<keyword evidence="2" id="KW-1185">Reference proteome</keyword>
<dbReference type="AlphaFoldDB" id="A0A2T2ZU80"/>
<dbReference type="InParanoid" id="A0A2T2ZU80"/>
<protein>
    <submittedName>
        <fullName evidence="1">Uncharacterized protein</fullName>
    </submittedName>
</protein>
<dbReference type="InterPro" id="IPR022085">
    <property type="entry name" value="OpdG"/>
</dbReference>
<dbReference type="Pfam" id="PF12311">
    <property type="entry name" value="DUF3632"/>
    <property type="match status" value="1"/>
</dbReference>
<reference evidence="1 2" key="1">
    <citation type="journal article" date="2018" name="Mycol. Prog.">
        <title>Coniella lustricola, a new species from submerged detritus.</title>
        <authorList>
            <person name="Raudabaugh D.B."/>
            <person name="Iturriaga T."/>
            <person name="Carver A."/>
            <person name="Mondo S."/>
            <person name="Pangilinan J."/>
            <person name="Lipzen A."/>
            <person name="He G."/>
            <person name="Amirebrahimi M."/>
            <person name="Grigoriev I.V."/>
            <person name="Miller A.N."/>
        </authorList>
    </citation>
    <scope>NUCLEOTIDE SEQUENCE [LARGE SCALE GENOMIC DNA]</scope>
    <source>
        <strain evidence="1 2">B22-T-1</strain>
    </source>
</reference>
<accession>A0A2T2ZU80</accession>